<protein>
    <recommendedName>
        <fullName evidence="1">DUF4216 domain-containing protein</fullName>
    </recommendedName>
</protein>
<proteinExistence type="predicted"/>
<accession>A0ABU6X262</accession>
<dbReference type="EMBL" id="JASCZI010211457">
    <property type="protein sequence ID" value="MED6191826.1"/>
    <property type="molecule type" value="Genomic_DNA"/>
</dbReference>
<name>A0ABU6X262_9FABA</name>
<evidence type="ECO:0000313" key="2">
    <source>
        <dbReference type="EMBL" id="MED6191826.1"/>
    </source>
</evidence>
<gene>
    <name evidence="2" type="ORF">PIB30_004487</name>
</gene>
<dbReference type="Pfam" id="PF13952">
    <property type="entry name" value="DUF4216"/>
    <property type="match status" value="1"/>
</dbReference>
<dbReference type="InterPro" id="IPR025312">
    <property type="entry name" value="DUF4216"/>
</dbReference>
<evidence type="ECO:0000313" key="3">
    <source>
        <dbReference type="Proteomes" id="UP001341840"/>
    </source>
</evidence>
<organism evidence="2 3">
    <name type="scientific">Stylosanthes scabra</name>
    <dbReference type="NCBI Taxonomy" id="79078"/>
    <lineage>
        <taxon>Eukaryota</taxon>
        <taxon>Viridiplantae</taxon>
        <taxon>Streptophyta</taxon>
        <taxon>Embryophyta</taxon>
        <taxon>Tracheophyta</taxon>
        <taxon>Spermatophyta</taxon>
        <taxon>Magnoliopsida</taxon>
        <taxon>eudicotyledons</taxon>
        <taxon>Gunneridae</taxon>
        <taxon>Pentapetalae</taxon>
        <taxon>rosids</taxon>
        <taxon>fabids</taxon>
        <taxon>Fabales</taxon>
        <taxon>Fabaceae</taxon>
        <taxon>Papilionoideae</taxon>
        <taxon>50 kb inversion clade</taxon>
        <taxon>dalbergioids sensu lato</taxon>
        <taxon>Dalbergieae</taxon>
        <taxon>Pterocarpus clade</taxon>
        <taxon>Stylosanthes</taxon>
    </lineage>
</organism>
<sequence length="223" mass="24761">MASPTKEAPTQPDQRSSTQWYCKGTTRFSAIHSTLLLQPLQPPLLPLSPPRAIVLAIVKLLDRASSLDPLHFAVATIATIAASGAAAARHCPCCRKLKLLDRASSSDPFHASHLLLHRRFHSGSFTPGEREEHEPYIEASQAQMVYYVDDIVNKGWSIAVHLKPRDLYDMGQGNEDVVYENQEQELEQLFDPSNEFIQLATNLLDSDVAEDNVATDLAIDMLE</sequence>
<comment type="caution">
    <text evidence="2">The sequence shown here is derived from an EMBL/GenBank/DDBJ whole genome shotgun (WGS) entry which is preliminary data.</text>
</comment>
<keyword evidence="3" id="KW-1185">Reference proteome</keyword>
<feature type="domain" description="DUF4216" evidence="1">
    <location>
        <begin position="131"/>
        <end position="158"/>
    </location>
</feature>
<evidence type="ECO:0000259" key="1">
    <source>
        <dbReference type="Pfam" id="PF13952"/>
    </source>
</evidence>
<dbReference type="Proteomes" id="UP001341840">
    <property type="component" value="Unassembled WGS sequence"/>
</dbReference>
<reference evidence="2 3" key="1">
    <citation type="journal article" date="2023" name="Plants (Basel)">
        <title>Bridging the Gap: Combining Genomics and Transcriptomics Approaches to Understand Stylosanthes scabra, an Orphan Legume from the Brazilian Caatinga.</title>
        <authorList>
            <person name="Ferreira-Neto J.R.C."/>
            <person name="da Silva M.D."/>
            <person name="Binneck E."/>
            <person name="de Melo N.F."/>
            <person name="da Silva R.H."/>
            <person name="de Melo A.L.T.M."/>
            <person name="Pandolfi V."/>
            <person name="Bustamante F.O."/>
            <person name="Brasileiro-Vidal A.C."/>
            <person name="Benko-Iseppon A.M."/>
        </authorList>
    </citation>
    <scope>NUCLEOTIDE SEQUENCE [LARGE SCALE GENOMIC DNA]</scope>
    <source>
        <tissue evidence="2">Leaves</tissue>
    </source>
</reference>